<protein>
    <recommendedName>
        <fullName evidence="3">Phage major capsid protein</fullName>
    </recommendedName>
</protein>
<dbReference type="RefSeq" id="WP_158630600.1">
    <property type="nucleotide sequence ID" value="NZ_BMCK01000002.1"/>
</dbReference>
<evidence type="ECO:0008006" key="3">
    <source>
        <dbReference type="Google" id="ProtNLM"/>
    </source>
</evidence>
<comment type="caution">
    <text evidence="1">The sequence shown here is derived from an EMBL/GenBank/DDBJ whole genome shotgun (WGS) entry which is preliminary data.</text>
</comment>
<accession>A0ABQ1Q6Y5</accession>
<name>A0ABQ1Q6Y5_9ACTN</name>
<evidence type="ECO:0000313" key="1">
    <source>
        <dbReference type="EMBL" id="GGD15562.1"/>
    </source>
</evidence>
<proteinExistence type="predicted"/>
<organism evidence="1 2">
    <name type="scientific">Nocardioides daphniae</name>
    <dbReference type="NCBI Taxonomy" id="402297"/>
    <lineage>
        <taxon>Bacteria</taxon>
        <taxon>Bacillati</taxon>
        <taxon>Actinomycetota</taxon>
        <taxon>Actinomycetes</taxon>
        <taxon>Propionibacteriales</taxon>
        <taxon>Nocardioidaceae</taxon>
        <taxon>Nocardioides</taxon>
    </lineage>
</organism>
<sequence>MARGYNAAGDVLKVLADGTDINSIWDEFISTLDLANQKRSALVDLFTFQTTAKGETVLQTPGGTSDFEEASEYGVPKGARLEAGMLPMGYTFKWYDLATRFTWKYLADASANQVAAVHNGALEADNRLTFKAIMNRLFSNVNGVNEDGTTVYSLWNGTDGKAPPEHNGSTFPSTHSHYLTTGTAALAPADVEVLVDTVKHHGYGDGDGQTLVVLANPEEADVIAGFRSGSGAKFDFIASDDAPPYLTAETLVGSRPSGQFNGLKVLGQYGYALIVSNPLIPAGYVACLATGGSNSERNPIAFREHVQTSLQGLRIVKGKTPDYPLIDSYYNRGFGVGVRHRGAAAVLQVTTNASYTAPTF</sequence>
<evidence type="ECO:0000313" key="2">
    <source>
        <dbReference type="Proteomes" id="UP000630594"/>
    </source>
</evidence>
<keyword evidence="2" id="KW-1185">Reference proteome</keyword>
<dbReference type="Proteomes" id="UP000630594">
    <property type="component" value="Unassembled WGS sequence"/>
</dbReference>
<gene>
    <name evidence="1" type="ORF">GCM10007231_13220</name>
</gene>
<reference evidence="2" key="1">
    <citation type="journal article" date="2019" name="Int. J. Syst. Evol. Microbiol.">
        <title>The Global Catalogue of Microorganisms (GCM) 10K type strain sequencing project: providing services to taxonomists for standard genome sequencing and annotation.</title>
        <authorList>
            <consortium name="The Broad Institute Genomics Platform"/>
            <consortium name="The Broad Institute Genome Sequencing Center for Infectious Disease"/>
            <person name="Wu L."/>
            <person name="Ma J."/>
        </authorList>
    </citation>
    <scope>NUCLEOTIDE SEQUENCE [LARGE SCALE GENOMIC DNA]</scope>
    <source>
        <strain evidence="2">CCM 7403</strain>
    </source>
</reference>
<dbReference type="EMBL" id="BMCK01000002">
    <property type="protein sequence ID" value="GGD15562.1"/>
    <property type="molecule type" value="Genomic_DNA"/>
</dbReference>